<protein>
    <submittedName>
        <fullName evidence="2">Uncharacterized protein</fullName>
    </submittedName>
</protein>
<feature type="region of interest" description="Disordered" evidence="1">
    <location>
        <begin position="38"/>
        <end position="61"/>
    </location>
</feature>
<comment type="caution">
    <text evidence="2">The sequence shown here is derived from an EMBL/GenBank/DDBJ whole genome shotgun (WGS) entry which is preliminary data.</text>
</comment>
<evidence type="ECO:0000313" key="3">
    <source>
        <dbReference type="Proteomes" id="UP000499080"/>
    </source>
</evidence>
<dbReference type="AlphaFoldDB" id="A0A4Y2F634"/>
<evidence type="ECO:0000256" key="1">
    <source>
        <dbReference type="SAM" id="MobiDB-lite"/>
    </source>
</evidence>
<dbReference type="Proteomes" id="UP000499080">
    <property type="component" value="Unassembled WGS sequence"/>
</dbReference>
<feature type="region of interest" description="Disordered" evidence="1">
    <location>
        <begin position="1"/>
        <end position="26"/>
    </location>
</feature>
<evidence type="ECO:0000313" key="2">
    <source>
        <dbReference type="EMBL" id="GBM35595.1"/>
    </source>
</evidence>
<reference evidence="2 3" key="1">
    <citation type="journal article" date="2019" name="Sci. Rep.">
        <title>Orb-weaving spider Araneus ventricosus genome elucidates the spidroin gene catalogue.</title>
        <authorList>
            <person name="Kono N."/>
            <person name="Nakamura H."/>
            <person name="Ohtoshi R."/>
            <person name="Moran D.A.P."/>
            <person name="Shinohara A."/>
            <person name="Yoshida Y."/>
            <person name="Fujiwara M."/>
            <person name="Mori M."/>
            <person name="Tomita M."/>
            <person name="Arakawa K."/>
        </authorList>
    </citation>
    <scope>NUCLEOTIDE SEQUENCE [LARGE SCALE GENOMIC DNA]</scope>
</reference>
<dbReference type="EMBL" id="BGPR01094661">
    <property type="protein sequence ID" value="GBM35595.1"/>
    <property type="molecule type" value="Genomic_DNA"/>
</dbReference>
<proteinExistence type="predicted"/>
<name>A0A4Y2F634_ARAVE</name>
<keyword evidence="3" id="KW-1185">Reference proteome</keyword>
<accession>A0A4Y2F634</accession>
<gene>
    <name evidence="2" type="ORF">AVEN_255757_1</name>
</gene>
<sequence length="111" mass="12848">MFSSTLGDFSHVFGRSMRNNDHRKPIYAPLVRTNNDLLMTSDSRATPHRDSSKRPPWKWSESLPSRQKMLLNVPKHLRKQHSHLSSDFAHKMSLHAPYCTMKYPSITPGTM</sequence>
<organism evidence="2 3">
    <name type="scientific">Araneus ventricosus</name>
    <name type="common">Orbweaver spider</name>
    <name type="synonym">Epeira ventricosa</name>
    <dbReference type="NCBI Taxonomy" id="182803"/>
    <lineage>
        <taxon>Eukaryota</taxon>
        <taxon>Metazoa</taxon>
        <taxon>Ecdysozoa</taxon>
        <taxon>Arthropoda</taxon>
        <taxon>Chelicerata</taxon>
        <taxon>Arachnida</taxon>
        <taxon>Araneae</taxon>
        <taxon>Araneomorphae</taxon>
        <taxon>Entelegynae</taxon>
        <taxon>Araneoidea</taxon>
        <taxon>Araneidae</taxon>
        <taxon>Araneus</taxon>
    </lineage>
</organism>